<dbReference type="HOGENOM" id="CLU_009583_38_0_5"/>
<dbReference type="CDD" id="cd03801">
    <property type="entry name" value="GT4_PimA-like"/>
    <property type="match status" value="1"/>
</dbReference>
<feature type="domain" description="Glycosyltransferase subfamily 4-like N-terminal" evidence="3">
    <location>
        <begin position="57"/>
        <end position="163"/>
    </location>
</feature>
<feature type="domain" description="Glycosyl transferase family 1" evidence="2">
    <location>
        <begin position="172"/>
        <end position="327"/>
    </location>
</feature>
<dbReference type="STRING" id="715226.ABI_33780"/>
<dbReference type="Pfam" id="PF13439">
    <property type="entry name" value="Glyco_transf_4"/>
    <property type="match status" value="1"/>
</dbReference>
<gene>
    <name evidence="4" type="ORF">ABI_33780</name>
</gene>
<dbReference type="SUPFAM" id="SSF53756">
    <property type="entry name" value="UDP-Glycosyltransferase/glycogen phosphorylase"/>
    <property type="match status" value="1"/>
</dbReference>
<dbReference type="InterPro" id="IPR028098">
    <property type="entry name" value="Glyco_trans_4-like_N"/>
</dbReference>
<evidence type="ECO:0000313" key="4">
    <source>
        <dbReference type="EMBL" id="EGF90357.1"/>
    </source>
</evidence>
<organism evidence="4 5">
    <name type="scientific">Asticcacaulis biprosthecium C19</name>
    <dbReference type="NCBI Taxonomy" id="715226"/>
    <lineage>
        <taxon>Bacteria</taxon>
        <taxon>Pseudomonadati</taxon>
        <taxon>Pseudomonadota</taxon>
        <taxon>Alphaproteobacteria</taxon>
        <taxon>Caulobacterales</taxon>
        <taxon>Caulobacteraceae</taxon>
        <taxon>Asticcacaulis</taxon>
    </lineage>
</organism>
<dbReference type="Pfam" id="PF00534">
    <property type="entry name" value="Glycos_transf_1"/>
    <property type="match status" value="1"/>
</dbReference>
<accession>F4QQ70</accession>
<dbReference type="eggNOG" id="COG0438">
    <property type="taxonomic scope" value="Bacteria"/>
</dbReference>
<evidence type="ECO:0000313" key="5">
    <source>
        <dbReference type="Proteomes" id="UP000006512"/>
    </source>
</evidence>
<dbReference type="OrthoDB" id="9807414at2"/>
<evidence type="ECO:0000259" key="3">
    <source>
        <dbReference type="Pfam" id="PF13439"/>
    </source>
</evidence>
<dbReference type="RefSeq" id="WP_006274160.1">
    <property type="nucleotide sequence ID" value="NZ_GL883079.1"/>
</dbReference>
<sequence>MKIAIVLPPGYTFCAVEPNSIETVIRTLSVGSTDEIRVFCETGAKARDDIPVTEIDPGGNRLVRRKRMIGAVKAFAPDYVEFHQHAISASAIAGALKAIPNSLYRHNYVKKPKHLIDRWRNVWRNRSFDSFIFVSEAAKANFLGNYPQYAGRTYAVANPIDASLWPGDPLAKGKTIIFSGRAAPEKGLAPLCDALTEVLPRHPDWKAVLVLNRFGVHGDWAQAQIDKLPATQLTVLKDQPLDAVKAQMKSAAVAVVPSIWEEPFGLVALEAHAAGCAVVSSGTGGLREASSDHALYVAEVTGSALSEALERLIGDDELRVTLAQSGQAFVVDVHTREHRAIQLHQVRMGIARV</sequence>
<dbReference type="AlphaFoldDB" id="F4QQ70"/>
<dbReference type="Proteomes" id="UP000006512">
    <property type="component" value="Unassembled WGS sequence"/>
</dbReference>
<evidence type="ECO:0000256" key="1">
    <source>
        <dbReference type="ARBA" id="ARBA00022679"/>
    </source>
</evidence>
<dbReference type="GO" id="GO:0009103">
    <property type="term" value="P:lipopolysaccharide biosynthetic process"/>
    <property type="evidence" value="ECO:0007669"/>
    <property type="project" value="TreeGrafter"/>
</dbReference>
<dbReference type="Gene3D" id="3.40.50.2000">
    <property type="entry name" value="Glycogen Phosphorylase B"/>
    <property type="match status" value="2"/>
</dbReference>
<dbReference type="PANTHER" id="PTHR46401">
    <property type="entry name" value="GLYCOSYLTRANSFERASE WBBK-RELATED"/>
    <property type="match status" value="1"/>
</dbReference>
<keyword evidence="5" id="KW-1185">Reference proteome</keyword>
<dbReference type="GO" id="GO:0016757">
    <property type="term" value="F:glycosyltransferase activity"/>
    <property type="evidence" value="ECO:0007669"/>
    <property type="project" value="InterPro"/>
</dbReference>
<dbReference type="EMBL" id="GL883079">
    <property type="protein sequence ID" value="EGF90357.1"/>
    <property type="molecule type" value="Genomic_DNA"/>
</dbReference>
<proteinExistence type="predicted"/>
<dbReference type="InterPro" id="IPR001296">
    <property type="entry name" value="Glyco_trans_1"/>
</dbReference>
<keyword evidence="1 4" id="KW-0808">Transferase</keyword>
<reference evidence="5" key="1">
    <citation type="submission" date="2011-03" db="EMBL/GenBank/DDBJ databases">
        <title>Draft genome sequence of Brevundimonas diminuta.</title>
        <authorList>
            <person name="Brown P.J.B."/>
            <person name="Buechlein A."/>
            <person name="Hemmerich C."/>
            <person name="Brun Y.V."/>
        </authorList>
    </citation>
    <scope>NUCLEOTIDE SEQUENCE [LARGE SCALE GENOMIC DNA]</scope>
    <source>
        <strain evidence="5">C19</strain>
    </source>
</reference>
<protein>
    <submittedName>
        <fullName evidence="4">Glycosyl transferase group 1 family protein</fullName>
    </submittedName>
</protein>
<name>F4QQ70_9CAUL</name>
<evidence type="ECO:0000259" key="2">
    <source>
        <dbReference type="Pfam" id="PF00534"/>
    </source>
</evidence>
<dbReference type="PANTHER" id="PTHR46401:SF2">
    <property type="entry name" value="GLYCOSYLTRANSFERASE WBBK-RELATED"/>
    <property type="match status" value="1"/>
</dbReference>